<dbReference type="STRING" id="2880.D8LPV4"/>
<feature type="domain" description="Thioredoxin" evidence="2">
    <location>
        <begin position="63"/>
        <end position="112"/>
    </location>
</feature>
<dbReference type="InParanoid" id="D8LPV4"/>
<dbReference type="eggNOG" id="KOG0191">
    <property type="taxonomic scope" value="Eukaryota"/>
</dbReference>
<dbReference type="InterPro" id="IPR036249">
    <property type="entry name" value="Thioredoxin-like_sf"/>
</dbReference>
<evidence type="ECO:0000313" key="4">
    <source>
        <dbReference type="Proteomes" id="UP000002630"/>
    </source>
</evidence>
<organism evidence="3 4">
    <name type="scientific">Ectocarpus siliculosus</name>
    <name type="common">Brown alga</name>
    <name type="synonym">Conferva siliculosa</name>
    <dbReference type="NCBI Taxonomy" id="2880"/>
    <lineage>
        <taxon>Eukaryota</taxon>
        <taxon>Sar</taxon>
        <taxon>Stramenopiles</taxon>
        <taxon>Ochrophyta</taxon>
        <taxon>PX clade</taxon>
        <taxon>Phaeophyceae</taxon>
        <taxon>Ectocarpales</taxon>
        <taxon>Ectocarpaceae</taxon>
        <taxon>Ectocarpus</taxon>
    </lineage>
</organism>
<dbReference type="EMBL" id="FN649760">
    <property type="protein sequence ID" value="CBN79875.1"/>
    <property type="molecule type" value="Genomic_DNA"/>
</dbReference>
<dbReference type="OrthoDB" id="2121326at2759"/>
<sequence length="287" mass="30853">MRRMPHGEGRVHWPVNIVWGGGKPTSNSSAIALALPFLAPFSLVLPVYFFFVLGRLFFFLSQLGAVDATQATNLAQKYGVQGYPTIKAFPAGPKKKAQDYNGPREAAGIVDYATGMLERSGWVPKTPQLTEKGVIDEKCGGTKICVIAALPHILDSGKAGREGYIETVRGAAKKSRNPYLSLMWTEGGAQPALEEATGLTFGYPAVIAISVEKKAFAVHVGSFSVDGMSEFLGGLTTGSTRTKPLAELPKILTVEPWDEKDATAVEEEFSLEDLFGDDGDSPVKQEL</sequence>
<gene>
    <name evidence="3" type="ORF">Esi_0538_0003</name>
</gene>
<keyword evidence="1" id="KW-1133">Transmembrane helix</keyword>
<dbReference type="PANTHER" id="PTHR45815:SF3">
    <property type="entry name" value="PROTEIN DISULFIDE-ISOMERASE A6"/>
    <property type="match status" value="1"/>
</dbReference>
<feature type="transmembrane region" description="Helical" evidence="1">
    <location>
        <begin position="30"/>
        <end position="53"/>
    </location>
</feature>
<keyword evidence="1" id="KW-0472">Membrane</keyword>
<dbReference type="InterPro" id="IPR013766">
    <property type="entry name" value="Thioredoxin_domain"/>
</dbReference>
<name>D8LPV4_ECTSI</name>
<dbReference type="PANTHER" id="PTHR45815">
    <property type="entry name" value="PROTEIN DISULFIDE-ISOMERASE A6"/>
    <property type="match status" value="1"/>
</dbReference>
<dbReference type="GO" id="GO:0034976">
    <property type="term" value="P:response to endoplasmic reticulum stress"/>
    <property type="evidence" value="ECO:0007669"/>
    <property type="project" value="TreeGrafter"/>
</dbReference>
<evidence type="ECO:0000259" key="2">
    <source>
        <dbReference type="Pfam" id="PF00085"/>
    </source>
</evidence>
<dbReference type="SUPFAM" id="SSF52833">
    <property type="entry name" value="Thioredoxin-like"/>
    <property type="match status" value="1"/>
</dbReference>
<dbReference type="GO" id="GO:0005788">
    <property type="term" value="C:endoplasmic reticulum lumen"/>
    <property type="evidence" value="ECO:0007669"/>
    <property type="project" value="TreeGrafter"/>
</dbReference>
<dbReference type="Gene3D" id="3.40.30.10">
    <property type="entry name" value="Glutaredoxin"/>
    <property type="match status" value="1"/>
</dbReference>
<dbReference type="GO" id="GO:0015035">
    <property type="term" value="F:protein-disulfide reductase activity"/>
    <property type="evidence" value="ECO:0007669"/>
    <property type="project" value="TreeGrafter"/>
</dbReference>
<dbReference type="Pfam" id="PF00085">
    <property type="entry name" value="Thioredoxin"/>
    <property type="match status" value="1"/>
</dbReference>
<dbReference type="Proteomes" id="UP000002630">
    <property type="component" value="Unassembled WGS sequence"/>
</dbReference>
<evidence type="ECO:0000256" key="1">
    <source>
        <dbReference type="SAM" id="Phobius"/>
    </source>
</evidence>
<keyword evidence="4" id="KW-1185">Reference proteome</keyword>
<proteinExistence type="predicted"/>
<keyword evidence="1" id="KW-0812">Transmembrane</keyword>
<reference evidence="3 4" key="1">
    <citation type="journal article" date="2010" name="Nature">
        <title>The Ectocarpus genome and the independent evolution of multicellularity in brown algae.</title>
        <authorList>
            <person name="Cock J.M."/>
            <person name="Sterck L."/>
            <person name="Rouze P."/>
            <person name="Scornet D."/>
            <person name="Allen A.E."/>
            <person name="Amoutzias G."/>
            <person name="Anthouard V."/>
            <person name="Artiguenave F."/>
            <person name="Aury J.M."/>
            <person name="Badger J.H."/>
            <person name="Beszteri B."/>
            <person name="Billiau K."/>
            <person name="Bonnet E."/>
            <person name="Bothwell J.H."/>
            <person name="Bowler C."/>
            <person name="Boyen C."/>
            <person name="Brownlee C."/>
            <person name="Carrano C.J."/>
            <person name="Charrier B."/>
            <person name="Cho G.Y."/>
            <person name="Coelho S.M."/>
            <person name="Collen J."/>
            <person name="Corre E."/>
            <person name="Da Silva C."/>
            <person name="Delage L."/>
            <person name="Delaroque N."/>
            <person name="Dittami S.M."/>
            <person name="Doulbeau S."/>
            <person name="Elias M."/>
            <person name="Farnham G."/>
            <person name="Gachon C.M."/>
            <person name="Gschloessl B."/>
            <person name="Heesch S."/>
            <person name="Jabbari K."/>
            <person name="Jubin C."/>
            <person name="Kawai H."/>
            <person name="Kimura K."/>
            <person name="Kloareg B."/>
            <person name="Kupper F.C."/>
            <person name="Lang D."/>
            <person name="Le Bail A."/>
            <person name="Leblanc C."/>
            <person name="Lerouge P."/>
            <person name="Lohr M."/>
            <person name="Lopez P.J."/>
            <person name="Martens C."/>
            <person name="Maumus F."/>
            <person name="Michel G."/>
            <person name="Miranda-Saavedra D."/>
            <person name="Morales J."/>
            <person name="Moreau H."/>
            <person name="Motomura T."/>
            <person name="Nagasato C."/>
            <person name="Napoli C.A."/>
            <person name="Nelson D.R."/>
            <person name="Nyvall-Collen P."/>
            <person name="Peters A.F."/>
            <person name="Pommier C."/>
            <person name="Potin P."/>
            <person name="Poulain J."/>
            <person name="Quesneville H."/>
            <person name="Read B."/>
            <person name="Rensing S.A."/>
            <person name="Ritter A."/>
            <person name="Rousvoal S."/>
            <person name="Samanta M."/>
            <person name="Samson G."/>
            <person name="Schroeder D.C."/>
            <person name="Segurens B."/>
            <person name="Strittmatter M."/>
            <person name="Tonon T."/>
            <person name="Tregear J.W."/>
            <person name="Valentin K."/>
            <person name="von Dassow P."/>
            <person name="Yamagishi T."/>
            <person name="Van de Peer Y."/>
            <person name="Wincker P."/>
        </authorList>
    </citation>
    <scope>NUCLEOTIDE SEQUENCE [LARGE SCALE GENOMIC DNA]</scope>
    <source>
        <strain evidence="4">Ec32 / CCAP1310/4</strain>
    </source>
</reference>
<dbReference type="AlphaFoldDB" id="D8LPV4"/>
<evidence type="ECO:0000313" key="3">
    <source>
        <dbReference type="EMBL" id="CBN79875.1"/>
    </source>
</evidence>
<protein>
    <recommendedName>
        <fullName evidence="2">Thioredoxin domain-containing protein</fullName>
    </recommendedName>
</protein>
<accession>D8LPV4</accession>